<reference evidence="1" key="1">
    <citation type="submission" date="2023-10" db="EMBL/GenBank/DDBJ databases">
        <title>Genome assembly of Pristionchus species.</title>
        <authorList>
            <person name="Yoshida K."/>
            <person name="Sommer R.J."/>
        </authorList>
    </citation>
    <scope>NUCLEOTIDE SEQUENCE</scope>
    <source>
        <strain evidence="1">RS5133</strain>
    </source>
</reference>
<dbReference type="Proteomes" id="UP001432322">
    <property type="component" value="Unassembled WGS sequence"/>
</dbReference>
<gene>
    <name evidence="1" type="ORF">PFISCL1PPCAC_7776</name>
</gene>
<dbReference type="EMBL" id="BTSY01000002">
    <property type="protein sequence ID" value="GMT16479.1"/>
    <property type="molecule type" value="Genomic_DNA"/>
</dbReference>
<feature type="non-terminal residue" evidence="1">
    <location>
        <position position="1"/>
    </location>
</feature>
<evidence type="ECO:0000313" key="1">
    <source>
        <dbReference type="EMBL" id="GMT16479.1"/>
    </source>
</evidence>
<organism evidence="1 2">
    <name type="scientific">Pristionchus fissidentatus</name>
    <dbReference type="NCBI Taxonomy" id="1538716"/>
    <lineage>
        <taxon>Eukaryota</taxon>
        <taxon>Metazoa</taxon>
        <taxon>Ecdysozoa</taxon>
        <taxon>Nematoda</taxon>
        <taxon>Chromadorea</taxon>
        <taxon>Rhabditida</taxon>
        <taxon>Rhabditina</taxon>
        <taxon>Diplogasteromorpha</taxon>
        <taxon>Diplogasteroidea</taxon>
        <taxon>Neodiplogasteridae</taxon>
        <taxon>Pristionchus</taxon>
    </lineage>
</organism>
<evidence type="ECO:0000313" key="2">
    <source>
        <dbReference type="Proteomes" id="UP001432322"/>
    </source>
</evidence>
<keyword evidence="2" id="KW-1185">Reference proteome</keyword>
<feature type="non-terminal residue" evidence="1">
    <location>
        <position position="101"/>
    </location>
</feature>
<dbReference type="AlphaFoldDB" id="A0AAV5VF11"/>
<name>A0AAV5VF11_9BILA</name>
<accession>A0AAV5VF11</accession>
<protein>
    <recommendedName>
        <fullName evidence="3">BLOC-1-related complex subunit 7</fullName>
    </recommendedName>
</protein>
<sequence length="101" mass="11365">SQCVDFAKIDRIGNVMSETANLLQGLTLDPVSAADVEYSADSLNMIRTNTQRHDGTRAPLSLQELSRAYNELRQCCYGMTEAVEISIRDLILNNRFEILQQ</sequence>
<comment type="caution">
    <text evidence="1">The sequence shown here is derived from an EMBL/GenBank/DDBJ whole genome shotgun (WGS) entry which is preliminary data.</text>
</comment>
<evidence type="ECO:0008006" key="3">
    <source>
        <dbReference type="Google" id="ProtNLM"/>
    </source>
</evidence>
<proteinExistence type="predicted"/>